<dbReference type="AlphaFoldDB" id="A0A165FUC1"/>
<reference evidence="1 2" key="1">
    <citation type="journal article" date="2016" name="Mol. Biol. Evol.">
        <title>Comparative Genomics of Early-Diverging Mushroom-Forming Fungi Provides Insights into the Origins of Lignocellulose Decay Capabilities.</title>
        <authorList>
            <person name="Nagy L.G."/>
            <person name="Riley R."/>
            <person name="Tritt A."/>
            <person name="Adam C."/>
            <person name="Daum C."/>
            <person name="Floudas D."/>
            <person name="Sun H."/>
            <person name="Yadav J.S."/>
            <person name="Pangilinan J."/>
            <person name="Larsson K.H."/>
            <person name="Matsuura K."/>
            <person name="Barry K."/>
            <person name="Labutti K."/>
            <person name="Kuo R."/>
            <person name="Ohm R.A."/>
            <person name="Bhattacharya S.S."/>
            <person name="Shirouzu T."/>
            <person name="Yoshinaga Y."/>
            <person name="Martin F.M."/>
            <person name="Grigoriev I.V."/>
            <person name="Hibbett D.S."/>
        </authorList>
    </citation>
    <scope>NUCLEOTIDE SEQUENCE [LARGE SCALE GENOMIC DNA]</scope>
    <source>
        <strain evidence="1 2">HHB12733</strain>
    </source>
</reference>
<accession>A0A165FUC1</accession>
<protein>
    <submittedName>
        <fullName evidence="1">Uncharacterized protein</fullName>
    </submittedName>
</protein>
<name>A0A165FUC1_9BASI</name>
<evidence type="ECO:0000313" key="2">
    <source>
        <dbReference type="Proteomes" id="UP000076842"/>
    </source>
</evidence>
<gene>
    <name evidence="1" type="ORF">CALCODRAFT_496333</name>
</gene>
<dbReference type="InParanoid" id="A0A165FUC1"/>
<proteinExistence type="predicted"/>
<sequence length="78" mass="9082">MRARLTGDFTRARRLARQAISECKNVGDHGKWARMDRILKEAKKADSRPMPPNLLKTIKTMNLEQLERLYASRRGSNR</sequence>
<keyword evidence="2" id="KW-1185">Reference proteome</keyword>
<dbReference type="STRING" id="1353952.A0A165FUC1"/>
<organism evidence="1 2">
    <name type="scientific">Calocera cornea HHB12733</name>
    <dbReference type="NCBI Taxonomy" id="1353952"/>
    <lineage>
        <taxon>Eukaryota</taxon>
        <taxon>Fungi</taxon>
        <taxon>Dikarya</taxon>
        <taxon>Basidiomycota</taxon>
        <taxon>Agaricomycotina</taxon>
        <taxon>Dacrymycetes</taxon>
        <taxon>Dacrymycetales</taxon>
        <taxon>Dacrymycetaceae</taxon>
        <taxon>Calocera</taxon>
    </lineage>
</organism>
<evidence type="ECO:0000313" key="1">
    <source>
        <dbReference type="EMBL" id="KZT57213.1"/>
    </source>
</evidence>
<dbReference type="Proteomes" id="UP000076842">
    <property type="component" value="Unassembled WGS sequence"/>
</dbReference>
<dbReference type="EMBL" id="KV423966">
    <property type="protein sequence ID" value="KZT57213.1"/>
    <property type="molecule type" value="Genomic_DNA"/>
</dbReference>